<dbReference type="PANTHER" id="PTHR10185">
    <property type="entry name" value="PHOSPHOLIPASE D - RELATED"/>
    <property type="match status" value="1"/>
</dbReference>
<feature type="domain" description="PLD phosphodiesterase" evidence="2">
    <location>
        <begin position="85"/>
        <end position="111"/>
    </location>
</feature>
<dbReference type="Pfam" id="PF00614">
    <property type="entry name" value="PLDc"/>
    <property type="match status" value="1"/>
</dbReference>
<sequence>MDFLPLSQFTEPVRFWPAIDSALRAAGCTRGVQVRLLVSCWKHSPASMFPFLQSLLVLRRPPLSCGVEVKIFRVPSTAEQMKIPFARVNHAKFMVTDRVVYIGTSNWSENYFTHTAGVGVVVNQTGSAVEEGQQTLQSQAEQLFLRDWSSEYAAALSVDDRDVCPH</sequence>
<comment type="similarity">
    <text evidence="1">Belongs to the phospholipase D family.</text>
</comment>
<dbReference type="Gene3D" id="3.30.870.10">
    <property type="entry name" value="Endonuclease Chain A"/>
    <property type="match status" value="1"/>
</dbReference>
<name>A0A834BXU0_ORYME</name>
<dbReference type="InterPro" id="IPR001736">
    <property type="entry name" value="PLipase_D/transphosphatidylase"/>
</dbReference>
<dbReference type="SUPFAM" id="SSF56024">
    <property type="entry name" value="Phospholipase D/nuclease"/>
    <property type="match status" value="1"/>
</dbReference>
<organism evidence="3 4">
    <name type="scientific">Oryzias melastigma</name>
    <name type="common">Marine medaka</name>
    <dbReference type="NCBI Taxonomy" id="30732"/>
    <lineage>
        <taxon>Eukaryota</taxon>
        <taxon>Metazoa</taxon>
        <taxon>Chordata</taxon>
        <taxon>Craniata</taxon>
        <taxon>Vertebrata</taxon>
        <taxon>Euteleostomi</taxon>
        <taxon>Actinopterygii</taxon>
        <taxon>Neopterygii</taxon>
        <taxon>Teleostei</taxon>
        <taxon>Neoteleostei</taxon>
        <taxon>Acanthomorphata</taxon>
        <taxon>Ovalentaria</taxon>
        <taxon>Atherinomorphae</taxon>
        <taxon>Beloniformes</taxon>
        <taxon>Adrianichthyidae</taxon>
        <taxon>Oryziinae</taxon>
        <taxon>Oryzias</taxon>
    </lineage>
</organism>
<dbReference type="InterPro" id="IPR050874">
    <property type="entry name" value="Diverse_PLD-related"/>
</dbReference>
<evidence type="ECO:0000313" key="4">
    <source>
        <dbReference type="Proteomes" id="UP000646548"/>
    </source>
</evidence>
<dbReference type="PROSITE" id="PS50035">
    <property type="entry name" value="PLD"/>
    <property type="match status" value="1"/>
</dbReference>
<dbReference type="InterPro" id="IPR032803">
    <property type="entry name" value="PLDc_3"/>
</dbReference>
<proteinExistence type="inferred from homology"/>
<dbReference type="Pfam" id="PF13918">
    <property type="entry name" value="PLDc_3"/>
    <property type="match status" value="1"/>
</dbReference>
<dbReference type="SMART" id="SM00155">
    <property type="entry name" value="PLDc"/>
    <property type="match status" value="1"/>
</dbReference>
<dbReference type="EMBL" id="WKFB01000839">
    <property type="protein sequence ID" value="KAF6717368.1"/>
    <property type="molecule type" value="Genomic_DNA"/>
</dbReference>
<protein>
    <submittedName>
        <fullName evidence="3">Phospholipase D4</fullName>
    </submittedName>
</protein>
<accession>A0A834BXU0</accession>
<gene>
    <name evidence="3" type="ORF">FQA47_015551</name>
</gene>
<reference evidence="3" key="1">
    <citation type="journal article" name="BMC Genomics">
        <title>Long-read sequencing and de novo genome assembly of marine medaka (Oryzias melastigma).</title>
        <authorList>
            <person name="Liang P."/>
            <person name="Saqib H.S.A."/>
            <person name="Ni X."/>
            <person name="Shen Y."/>
        </authorList>
    </citation>
    <scope>NUCLEOTIDE SEQUENCE</scope>
    <source>
        <strain evidence="3">Bigg-433</strain>
    </source>
</reference>
<dbReference type="PANTHER" id="PTHR10185:SF26">
    <property type="entry name" value="PHOSPHOLIPASE D FAMILY, MEMBER 7"/>
    <property type="match status" value="1"/>
</dbReference>
<dbReference type="Proteomes" id="UP000646548">
    <property type="component" value="Unassembled WGS sequence"/>
</dbReference>
<comment type="caution">
    <text evidence="3">The sequence shown here is derived from an EMBL/GenBank/DDBJ whole genome shotgun (WGS) entry which is preliminary data.</text>
</comment>
<evidence type="ECO:0000313" key="3">
    <source>
        <dbReference type="EMBL" id="KAF6717368.1"/>
    </source>
</evidence>
<dbReference type="GO" id="GO:0003824">
    <property type="term" value="F:catalytic activity"/>
    <property type="evidence" value="ECO:0007669"/>
    <property type="project" value="InterPro"/>
</dbReference>
<evidence type="ECO:0000259" key="2">
    <source>
        <dbReference type="PROSITE" id="PS50035"/>
    </source>
</evidence>
<evidence type="ECO:0000256" key="1">
    <source>
        <dbReference type="ARBA" id="ARBA00008664"/>
    </source>
</evidence>
<dbReference type="AlphaFoldDB" id="A0A834BXU0"/>